<organism evidence="10 11">
    <name type="scientific">Wolfiporia cocos (strain MD-104)</name>
    <name type="common">Brown rot fungus</name>
    <dbReference type="NCBI Taxonomy" id="742152"/>
    <lineage>
        <taxon>Eukaryota</taxon>
        <taxon>Fungi</taxon>
        <taxon>Dikarya</taxon>
        <taxon>Basidiomycota</taxon>
        <taxon>Agaricomycotina</taxon>
        <taxon>Agaricomycetes</taxon>
        <taxon>Polyporales</taxon>
        <taxon>Phaeolaceae</taxon>
        <taxon>Wolfiporia</taxon>
    </lineage>
</organism>
<feature type="transmembrane region" description="Helical" evidence="8">
    <location>
        <begin position="189"/>
        <end position="209"/>
    </location>
</feature>
<dbReference type="Gene3D" id="1.20.1250.20">
    <property type="entry name" value="MFS general substrate transporter like domains"/>
    <property type="match status" value="1"/>
</dbReference>
<evidence type="ECO:0000313" key="11">
    <source>
        <dbReference type="Proteomes" id="UP000218811"/>
    </source>
</evidence>
<keyword evidence="11" id="KW-1185">Reference proteome</keyword>
<evidence type="ECO:0000256" key="4">
    <source>
        <dbReference type="ARBA" id="ARBA00022692"/>
    </source>
</evidence>
<keyword evidence="3" id="KW-1003">Cell membrane</keyword>
<evidence type="ECO:0000256" key="6">
    <source>
        <dbReference type="ARBA" id="ARBA00023136"/>
    </source>
</evidence>
<evidence type="ECO:0000256" key="1">
    <source>
        <dbReference type="ARBA" id="ARBA00004651"/>
    </source>
</evidence>
<dbReference type="InterPro" id="IPR036259">
    <property type="entry name" value="MFS_trans_sf"/>
</dbReference>
<evidence type="ECO:0000256" key="8">
    <source>
        <dbReference type="SAM" id="Phobius"/>
    </source>
</evidence>
<dbReference type="STRING" id="742152.A0A2H3JEZ3"/>
<dbReference type="PANTHER" id="PTHR23502:SF186">
    <property type="entry name" value="MAJOR FACILITATOR SUPERFAMILY (MFS) PROFILE DOMAIN-CONTAINING PROTEIN"/>
    <property type="match status" value="1"/>
</dbReference>
<evidence type="ECO:0000256" key="2">
    <source>
        <dbReference type="ARBA" id="ARBA00022448"/>
    </source>
</evidence>
<evidence type="ECO:0000256" key="3">
    <source>
        <dbReference type="ARBA" id="ARBA00022475"/>
    </source>
</evidence>
<reference evidence="10 11" key="1">
    <citation type="journal article" date="2012" name="Science">
        <title>The Paleozoic origin of enzymatic lignin decomposition reconstructed from 31 fungal genomes.</title>
        <authorList>
            <person name="Floudas D."/>
            <person name="Binder M."/>
            <person name="Riley R."/>
            <person name="Barry K."/>
            <person name="Blanchette R.A."/>
            <person name="Henrissat B."/>
            <person name="Martinez A.T."/>
            <person name="Otillar R."/>
            <person name="Spatafora J.W."/>
            <person name="Yadav J.S."/>
            <person name="Aerts A."/>
            <person name="Benoit I."/>
            <person name="Boyd A."/>
            <person name="Carlson A."/>
            <person name="Copeland A."/>
            <person name="Coutinho P.M."/>
            <person name="de Vries R.P."/>
            <person name="Ferreira P."/>
            <person name="Findley K."/>
            <person name="Foster B."/>
            <person name="Gaskell J."/>
            <person name="Glotzer D."/>
            <person name="Gorecki P."/>
            <person name="Heitman J."/>
            <person name="Hesse C."/>
            <person name="Hori C."/>
            <person name="Igarashi K."/>
            <person name="Jurgens J.A."/>
            <person name="Kallen N."/>
            <person name="Kersten P."/>
            <person name="Kohler A."/>
            <person name="Kuees U."/>
            <person name="Kumar T.K.A."/>
            <person name="Kuo A."/>
            <person name="LaButti K."/>
            <person name="Larrondo L.F."/>
            <person name="Lindquist E."/>
            <person name="Ling A."/>
            <person name="Lombard V."/>
            <person name="Lucas S."/>
            <person name="Lundell T."/>
            <person name="Martin R."/>
            <person name="McLaughlin D.J."/>
            <person name="Morgenstern I."/>
            <person name="Morin E."/>
            <person name="Murat C."/>
            <person name="Nagy L.G."/>
            <person name="Nolan M."/>
            <person name="Ohm R.A."/>
            <person name="Patyshakuliyeva A."/>
            <person name="Rokas A."/>
            <person name="Ruiz-Duenas F.J."/>
            <person name="Sabat G."/>
            <person name="Salamov A."/>
            <person name="Samejima M."/>
            <person name="Schmutz J."/>
            <person name="Slot J.C."/>
            <person name="St John F."/>
            <person name="Stenlid J."/>
            <person name="Sun H."/>
            <person name="Sun S."/>
            <person name="Syed K."/>
            <person name="Tsang A."/>
            <person name="Wiebenga A."/>
            <person name="Young D."/>
            <person name="Pisabarro A."/>
            <person name="Eastwood D.C."/>
            <person name="Martin F."/>
            <person name="Cullen D."/>
            <person name="Grigoriev I.V."/>
            <person name="Hibbett D.S."/>
        </authorList>
    </citation>
    <scope>NUCLEOTIDE SEQUENCE [LARGE SCALE GENOMIC DNA]</scope>
    <source>
        <strain evidence="10 11">MD-104</strain>
    </source>
</reference>
<evidence type="ECO:0000256" key="7">
    <source>
        <dbReference type="ARBA" id="ARBA00038459"/>
    </source>
</evidence>
<keyword evidence="2" id="KW-0813">Transport</keyword>
<dbReference type="EMBL" id="KB467942">
    <property type="protein sequence ID" value="PCH38373.1"/>
    <property type="molecule type" value="Genomic_DNA"/>
</dbReference>
<evidence type="ECO:0000259" key="9">
    <source>
        <dbReference type="PROSITE" id="PS50850"/>
    </source>
</evidence>
<keyword evidence="5 8" id="KW-1133">Transmembrane helix</keyword>
<name>A0A2H3JEZ3_WOLCO</name>
<dbReference type="CDD" id="cd17323">
    <property type="entry name" value="MFS_Tpo1_MDR_like"/>
    <property type="match status" value="1"/>
</dbReference>
<evidence type="ECO:0000313" key="10">
    <source>
        <dbReference type="EMBL" id="PCH38373.1"/>
    </source>
</evidence>
<feature type="transmembrane region" description="Helical" evidence="8">
    <location>
        <begin position="125"/>
        <end position="147"/>
    </location>
</feature>
<dbReference type="AlphaFoldDB" id="A0A2H3JEZ3"/>
<keyword evidence="6 8" id="KW-0472">Membrane</keyword>
<feature type="transmembrane region" description="Helical" evidence="8">
    <location>
        <begin position="489"/>
        <end position="509"/>
    </location>
</feature>
<dbReference type="InterPro" id="IPR020846">
    <property type="entry name" value="MFS_dom"/>
</dbReference>
<dbReference type="FunFam" id="1.20.1250.20:FF:000011">
    <property type="entry name" value="MFS multidrug transporter, putative"/>
    <property type="match status" value="1"/>
</dbReference>
<dbReference type="PROSITE" id="PS50850">
    <property type="entry name" value="MFS"/>
    <property type="match status" value="1"/>
</dbReference>
<feature type="transmembrane region" description="Helical" evidence="8">
    <location>
        <begin position="92"/>
        <end position="113"/>
    </location>
</feature>
<dbReference type="SUPFAM" id="SSF103473">
    <property type="entry name" value="MFS general substrate transporter"/>
    <property type="match status" value="1"/>
</dbReference>
<feature type="transmembrane region" description="Helical" evidence="8">
    <location>
        <begin position="246"/>
        <end position="267"/>
    </location>
</feature>
<proteinExistence type="inferred from homology"/>
<feature type="transmembrane region" description="Helical" evidence="8">
    <location>
        <begin position="355"/>
        <end position="373"/>
    </location>
</feature>
<feature type="transmembrane region" description="Helical" evidence="8">
    <location>
        <begin position="159"/>
        <end position="177"/>
    </location>
</feature>
<dbReference type="GO" id="GO:0005886">
    <property type="term" value="C:plasma membrane"/>
    <property type="evidence" value="ECO:0007669"/>
    <property type="project" value="UniProtKB-SubCell"/>
</dbReference>
<gene>
    <name evidence="10" type="ORF">WOLCODRAFT_96995</name>
</gene>
<dbReference type="OrthoDB" id="9986881at2759"/>
<accession>A0A2H3JEZ3</accession>
<feature type="transmembrane region" description="Helical" evidence="8">
    <location>
        <begin position="452"/>
        <end position="477"/>
    </location>
</feature>
<protein>
    <submittedName>
        <fullName evidence="10">MFS general substrate transporter</fullName>
    </submittedName>
</protein>
<dbReference type="InterPro" id="IPR011701">
    <property type="entry name" value="MFS"/>
</dbReference>
<feature type="transmembrane region" description="Helical" evidence="8">
    <location>
        <begin position="308"/>
        <end position="335"/>
    </location>
</feature>
<feature type="transmembrane region" description="Helical" evidence="8">
    <location>
        <begin position="394"/>
        <end position="415"/>
    </location>
</feature>
<dbReference type="Proteomes" id="UP000218811">
    <property type="component" value="Unassembled WGS sequence"/>
</dbReference>
<dbReference type="Pfam" id="PF07690">
    <property type="entry name" value="MFS_1"/>
    <property type="match status" value="1"/>
</dbReference>
<feature type="transmembrane region" description="Helical" evidence="8">
    <location>
        <begin position="421"/>
        <end position="440"/>
    </location>
</feature>
<keyword evidence="4 8" id="KW-0812">Transmembrane</keyword>
<feature type="domain" description="Major facilitator superfamily (MFS) profile" evidence="9">
    <location>
        <begin position="94"/>
        <end position="516"/>
    </location>
</feature>
<evidence type="ECO:0000256" key="5">
    <source>
        <dbReference type="ARBA" id="ARBA00022989"/>
    </source>
</evidence>
<comment type="subcellular location">
    <subcellularLocation>
        <location evidence="1">Cell membrane</location>
        <topology evidence="1">Multi-pass membrane protein</topology>
    </subcellularLocation>
</comment>
<dbReference type="PANTHER" id="PTHR23502">
    <property type="entry name" value="MAJOR FACILITATOR SUPERFAMILY"/>
    <property type="match status" value="1"/>
</dbReference>
<dbReference type="GO" id="GO:0022857">
    <property type="term" value="F:transmembrane transporter activity"/>
    <property type="evidence" value="ECO:0007669"/>
    <property type="project" value="InterPro"/>
</dbReference>
<sequence>MGSNGSSSRPETMSEQLSASYCSTLNDTPVTEVTRAVETAAMGRKLDAKTTTYCDAGRTRYIGSGTSEDPYVVDWDEADPENPFNWSKSRKWVLTMQLASATWVASFCSSAYSGGLDYTARDLHITREVALLGISLYVLGFVLGPLFWAPLSEMYGRRIVFICTFIAFTLLHLGGSLCHNAATLLSTRMLAGMFGVSPFTNSGAALADIWVPRERGVASSLYACAPFLGPVVGPIVGGWVSMSRLGWRFVFWIILIVIISQYAPVLLRRRAQKLRKASEGKIVYISKFDVGTSTSKVEKFRRNMERPFMFLVTEPIVLFLAIYVSIAYAILYGFFAAFPIVFQEQRHWSPGMGGLAFIGVGVGTTFGMSLAPLQNKFYWAAMARSPTGRAPPEARLYSPMFGGLCLPVGMFWFAWTSNPHVFWLAPILAGAPFGTGVALVMQGLTQYLMDAYQIYGASALAATVVLRSICAAVFPIIVPVMYQRLGDGWASSVFGFLVAACMPLPFLLYKYGPWIRKHSKWAIQDTPTPLKRISADVAENSVEGVSQNLADGDDELDEKSA</sequence>
<comment type="similarity">
    <text evidence="7">Belongs to the major facilitator superfamily. DHA1 family. Polyamines/proton antiporter (TC 2.A.1.2.16) subfamily.</text>
</comment>
<dbReference type="OMA" id="AMPIVYN"/>
<feature type="transmembrane region" description="Helical" evidence="8">
    <location>
        <begin position="221"/>
        <end position="240"/>
    </location>
</feature>